<accession>A0A1E5L5M2</accession>
<dbReference type="STRING" id="1390249.BHU72_04200"/>
<dbReference type="Gene3D" id="3.90.10.10">
    <property type="entry name" value="Cytochrome C3"/>
    <property type="match status" value="1"/>
</dbReference>
<reference evidence="2 3" key="1">
    <citation type="submission" date="2016-09" db="EMBL/GenBank/DDBJ databases">
        <title>Desulfuribacillus arsenicus sp. nov., an obligately anaerobic, dissimilatory arsenic- and antimonate-reducing bacterium isolated from anoxic sediments.</title>
        <authorList>
            <person name="Abin C.A."/>
            <person name="Hollibaugh J.T."/>
        </authorList>
    </citation>
    <scope>NUCLEOTIDE SEQUENCE [LARGE SCALE GENOMIC DNA]</scope>
    <source>
        <strain evidence="2 3">MLFW-2</strain>
    </source>
</reference>
<dbReference type="Pfam" id="PF02335">
    <property type="entry name" value="Cytochrom_C552"/>
    <property type="match status" value="1"/>
</dbReference>
<evidence type="ECO:0000313" key="2">
    <source>
        <dbReference type="EMBL" id="OEH85303.1"/>
    </source>
</evidence>
<keyword evidence="3" id="KW-1185">Reference proteome</keyword>
<dbReference type="RefSeq" id="WP_069702129.1">
    <property type="nucleotide sequence ID" value="NZ_MJAT01000022.1"/>
</dbReference>
<dbReference type="InterPro" id="IPR003321">
    <property type="entry name" value="Cyt_c552"/>
</dbReference>
<evidence type="ECO:0000259" key="1">
    <source>
        <dbReference type="Pfam" id="PF13435"/>
    </source>
</evidence>
<dbReference type="CDD" id="cd08168">
    <property type="entry name" value="Cytochrom_C3"/>
    <property type="match status" value="1"/>
</dbReference>
<dbReference type="InterPro" id="IPR036280">
    <property type="entry name" value="Multihaem_cyt_sf"/>
</dbReference>
<name>A0A1E5L5M2_9FIRM</name>
<comment type="caution">
    <text evidence="2">The sequence shown here is derived from an EMBL/GenBank/DDBJ whole genome shotgun (WGS) entry which is preliminary data.</text>
</comment>
<dbReference type="Proteomes" id="UP000095255">
    <property type="component" value="Unassembled WGS sequence"/>
</dbReference>
<dbReference type="SUPFAM" id="SSF48695">
    <property type="entry name" value="Multiheme cytochromes"/>
    <property type="match status" value="1"/>
</dbReference>
<dbReference type="Gene3D" id="1.10.1130.10">
    <property type="entry name" value="Flavocytochrome C3, Chain A"/>
    <property type="match status" value="1"/>
</dbReference>
<gene>
    <name evidence="2" type="ORF">BHU72_04200</name>
</gene>
<proteinExistence type="predicted"/>
<dbReference type="GO" id="GO:0042597">
    <property type="term" value="C:periplasmic space"/>
    <property type="evidence" value="ECO:0007669"/>
    <property type="project" value="InterPro"/>
</dbReference>
<dbReference type="InterPro" id="IPR023155">
    <property type="entry name" value="Cyt_c-552/4"/>
</dbReference>
<dbReference type="Pfam" id="PF13435">
    <property type="entry name" value="Cytochrome_C554"/>
    <property type="match status" value="1"/>
</dbReference>
<feature type="domain" description="Cytochrome c-552/4" evidence="1">
    <location>
        <begin position="69"/>
        <end position="115"/>
    </location>
</feature>
<evidence type="ECO:0000313" key="3">
    <source>
        <dbReference type="Proteomes" id="UP000095255"/>
    </source>
</evidence>
<dbReference type="EMBL" id="MJAT01000022">
    <property type="protein sequence ID" value="OEH85303.1"/>
    <property type="molecule type" value="Genomic_DNA"/>
</dbReference>
<protein>
    <recommendedName>
        <fullName evidence="1">Cytochrome c-552/4 domain-containing protein</fullName>
    </recommendedName>
</protein>
<sequence>MKKSLIIAFVVLVAASIFVGYQTQVGDQAIQESNNPEQAAVLALSPIEVAERISSEWKGSNKFFAQINAANLANSPGAREGCTHCHNGMVFAGGVHTNAPIGDHMTGINCQACHTGTGNELMKTGQINPAMRHFTGTYIKSDITGGRAGKGALCITCHNGRRDPQASLAAFTAGTGNMQYPHYGAASLVFGQGGMHLPEATYRSSAAHSNIQDSCVGCHMVETQEGYSQHTFILDEADANKACGNCHVGAQNFNINGSQTEVYNGLKRVYDALLEATGAARIETSGQGGFLFYDQAGATFQHRPTPEVYSLLYNWYLVKSDGSLGVHNPAYARALLGESYRAVTGKGLW</sequence>
<dbReference type="AlphaFoldDB" id="A0A1E5L5M2"/>
<dbReference type="OrthoDB" id="10939at2"/>
<organism evidence="2 3">
    <name type="scientific">Desulfuribacillus stibiiarsenatis</name>
    <dbReference type="NCBI Taxonomy" id="1390249"/>
    <lineage>
        <taxon>Bacteria</taxon>
        <taxon>Bacillati</taxon>
        <taxon>Bacillota</taxon>
        <taxon>Desulfuribacillia</taxon>
        <taxon>Desulfuribacillales</taxon>
        <taxon>Desulfuribacillaceae</taxon>
        <taxon>Desulfuribacillus</taxon>
    </lineage>
</organism>
<dbReference type="GO" id="GO:0042279">
    <property type="term" value="F:nitrite reductase (cytochrome, ammonia-forming) activity"/>
    <property type="evidence" value="ECO:0007669"/>
    <property type="project" value="InterPro"/>
</dbReference>